<accession>C6T737</accession>
<protein>
    <submittedName>
        <fullName evidence="1">Uncharacterized protein</fullName>
    </submittedName>
</protein>
<name>C6T737_SOYBN</name>
<sequence length="42" mass="4808">MRVYIFSSSSWTFNNFCSAYSTSQNGYIIRSNARSMISSEIT</sequence>
<evidence type="ECO:0000313" key="1">
    <source>
        <dbReference type="EMBL" id="ACU17639.1"/>
    </source>
</evidence>
<proteinExistence type="evidence at transcript level"/>
<organism evidence="1">
    <name type="scientific">Glycine max</name>
    <name type="common">Soybean</name>
    <name type="synonym">Glycine hispida</name>
    <dbReference type="NCBI Taxonomy" id="3847"/>
    <lineage>
        <taxon>Eukaryota</taxon>
        <taxon>Viridiplantae</taxon>
        <taxon>Streptophyta</taxon>
        <taxon>Embryophyta</taxon>
        <taxon>Tracheophyta</taxon>
        <taxon>Spermatophyta</taxon>
        <taxon>Magnoliopsida</taxon>
        <taxon>eudicotyledons</taxon>
        <taxon>Gunneridae</taxon>
        <taxon>Pentapetalae</taxon>
        <taxon>rosids</taxon>
        <taxon>fabids</taxon>
        <taxon>Fabales</taxon>
        <taxon>Fabaceae</taxon>
        <taxon>Papilionoideae</taxon>
        <taxon>50 kb inversion clade</taxon>
        <taxon>NPAAA clade</taxon>
        <taxon>indigoferoid/millettioid clade</taxon>
        <taxon>Phaseoleae</taxon>
        <taxon>Glycine</taxon>
        <taxon>Glycine subgen. Soja</taxon>
    </lineage>
</organism>
<reference evidence="1" key="1">
    <citation type="submission" date="2009-08" db="EMBL/GenBank/DDBJ databases">
        <authorList>
            <person name="Cheung F."/>
            <person name="Xiao Y."/>
            <person name="Chan A."/>
            <person name="Moskal W."/>
            <person name="Town C.D."/>
        </authorList>
    </citation>
    <scope>NUCLEOTIDE SEQUENCE</scope>
</reference>
<dbReference type="EMBL" id="BT093259">
    <property type="protein sequence ID" value="ACU17639.1"/>
    <property type="molecule type" value="mRNA"/>
</dbReference>
<dbReference type="AlphaFoldDB" id="C6T737"/>